<dbReference type="InterPro" id="IPR008920">
    <property type="entry name" value="TF_FadR/GntR_C"/>
</dbReference>
<dbReference type="InterPro" id="IPR011711">
    <property type="entry name" value="GntR_C"/>
</dbReference>
<dbReference type="PRINTS" id="PR00035">
    <property type="entry name" value="HTHGNTR"/>
</dbReference>
<comment type="caution">
    <text evidence="6">The sequence shown here is derived from an EMBL/GenBank/DDBJ whole genome shotgun (WGS) entry which is preliminary data.</text>
</comment>
<dbReference type="Proteomes" id="UP001242480">
    <property type="component" value="Unassembled WGS sequence"/>
</dbReference>
<evidence type="ECO:0000313" key="7">
    <source>
        <dbReference type="Proteomes" id="UP001242480"/>
    </source>
</evidence>
<dbReference type="CDD" id="cd07377">
    <property type="entry name" value="WHTH_GntR"/>
    <property type="match status" value="1"/>
</dbReference>
<dbReference type="InterPro" id="IPR036390">
    <property type="entry name" value="WH_DNA-bd_sf"/>
</dbReference>
<gene>
    <name evidence="6" type="ORF">QO011_003844</name>
</gene>
<protein>
    <submittedName>
        <fullName evidence="6">DNA-binding FadR family transcriptional regulator</fullName>
    </submittedName>
</protein>
<feature type="compositionally biased region" description="Polar residues" evidence="4">
    <location>
        <begin position="1"/>
        <end position="10"/>
    </location>
</feature>
<name>A0ABU0J976_9HYPH</name>
<evidence type="ECO:0000259" key="5">
    <source>
        <dbReference type="PROSITE" id="PS50949"/>
    </source>
</evidence>
<dbReference type="Pfam" id="PF00392">
    <property type="entry name" value="GntR"/>
    <property type="match status" value="1"/>
</dbReference>
<keyword evidence="2 6" id="KW-0238">DNA-binding</keyword>
<dbReference type="SUPFAM" id="SSF48008">
    <property type="entry name" value="GntR ligand-binding domain-like"/>
    <property type="match status" value="1"/>
</dbReference>
<dbReference type="RefSeq" id="WP_307275098.1">
    <property type="nucleotide sequence ID" value="NZ_JAUSVX010000007.1"/>
</dbReference>
<dbReference type="EMBL" id="JAUSVX010000007">
    <property type="protein sequence ID" value="MDQ0470825.1"/>
    <property type="molecule type" value="Genomic_DNA"/>
</dbReference>
<feature type="region of interest" description="Disordered" evidence="4">
    <location>
        <begin position="1"/>
        <end position="33"/>
    </location>
</feature>
<keyword evidence="3" id="KW-0804">Transcription</keyword>
<dbReference type="SMART" id="SM00895">
    <property type="entry name" value="FCD"/>
    <property type="match status" value="1"/>
</dbReference>
<evidence type="ECO:0000256" key="3">
    <source>
        <dbReference type="ARBA" id="ARBA00023163"/>
    </source>
</evidence>
<organism evidence="6 7">
    <name type="scientific">Labrys wisconsinensis</name>
    <dbReference type="NCBI Taxonomy" id="425677"/>
    <lineage>
        <taxon>Bacteria</taxon>
        <taxon>Pseudomonadati</taxon>
        <taxon>Pseudomonadota</taxon>
        <taxon>Alphaproteobacteria</taxon>
        <taxon>Hyphomicrobiales</taxon>
        <taxon>Xanthobacteraceae</taxon>
        <taxon>Labrys</taxon>
    </lineage>
</organism>
<dbReference type="Gene3D" id="1.10.10.10">
    <property type="entry name" value="Winged helix-like DNA-binding domain superfamily/Winged helix DNA-binding domain"/>
    <property type="match status" value="1"/>
</dbReference>
<reference evidence="6 7" key="1">
    <citation type="submission" date="2023-07" db="EMBL/GenBank/DDBJ databases">
        <title>Genomic Encyclopedia of Type Strains, Phase IV (KMG-IV): sequencing the most valuable type-strain genomes for metagenomic binning, comparative biology and taxonomic classification.</title>
        <authorList>
            <person name="Goeker M."/>
        </authorList>
    </citation>
    <scope>NUCLEOTIDE SEQUENCE [LARGE SCALE GENOMIC DNA]</scope>
    <source>
        <strain evidence="6 7">DSM 19619</strain>
    </source>
</reference>
<dbReference type="SUPFAM" id="SSF46785">
    <property type="entry name" value="Winged helix' DNA-binding domain"/>
    <property type="match status" value="1"/>
</dbReference>
<dbReference type="InterPro" id="IPR000524">
    <property type="entry name" value="Tscrpt_reg_HTH_GntR"/>
</dbReference>
<evidence type="ECO:0000256" key="4">
    <source>
        <dbReference type="SAM" id="MobiDB-lite"/>
    </source>
</evidence>
<dbReference type="PANTHER" id="PTHR43537">
    <property type="entry name" value="TRANSCRIPTIONAL REGULATOR, GNTR FAMILY"/>
    <property type="match status" value="1"/>
</dbReference>
<dbReference type="PROSITE" id="PS50949">
    <property type="entry name" value="HTH_GNTR"/>
    <property type="match status" value="1"/>
</dbReference>
<feature type="domain" description="HTH gntR-type" evidence="5">
    <location>
        <begin position="28"/>
        <end position="96"/>
    </location>
</feature>
<dbReference type="Pfam" id="PF07729">
    <property type="entry name" value="FCD"/>
    <property type="match status" value="1"/>
</dbReference>
<evidence type="ECO:0000256" key="1">
    <source>
        <dbReference type="ARBA" id="ARBA00023015"/>
    </source>
</evidence>
<sequence>MADSSDQTGTGRARAGASKGLFETDRPGGLHQRVHRSLSHAIASGKFEKGARLPSEAELAATFGVSRPVVRQALDILRRDGLIESQRGSGNYVRGGEEAPSAAAASAPFSPVQMQHLLDDLEFREVIEPEAAFFAARRRTPADMERMEAAMRRFEDAHAAGAITHHFDYLFHESIALATTNGHFVDAVRSLEYRPGDARLQMRHLIHFLPSHRGVAVLREHGQVLALIRERDADGARSAMWKHIDAARLRLIDFISASDAGAAVATPVERDASIR</sequence>
<proteinExistence type="predicted"/>
<evidence type="ECO:0000313" key="6">
    <source>
        <dbReference type="EMBL" id="MDQ0470825.1"/>
    </source>
</evidence>
<accession>A0ABU0J976</accession>
<keyword evidence="7" id="KW-1185">Reference proteome</keyword>
<dbReference type="SMART" id="SM00345">
    <property type="entry name" value="HTH_GNTR"/>
    <property type="match status" value="1"/>
</dbReference>
<keyword evidence="1" id="KW-0805">Transcription regulation</keyword>
<evidence type="ECO:0000256" key="2">
    <source>
        <dbReference type="ARBA" id="ARBA00023125"/>
    </source>
</evidence>
<dbReference type="Gene3D" id="1.20.120.530">
    <property type="entry name" value="GntR ligand-binding domain-like"/>
    <property type="match status" value="1"/>
</dbReference>
<dbReference type="InterPro" id="IPR036388">
    <property type="entry name" value="WH-like_DNA-bd_sf"/>
</dbReference>
<dbReference type="GO" id="GO:0003677">
    <property type="term" value="F:DNA binding"/>
    <property type="evidence" value="ECO:0007669"/>
    <property type="project" value="UniProtKB-KW"/>
</dbReference>
<dbReference type="PANTHER" id="PTHR43537:SF44">
    <property type="entry name" value="GNTR FAMILY REGULATORY PROTEIN"/>
    <property type="match status" value="1"/>
</dbReference>